<dbReference type="InterPro" id="IPR001676">
    <property type="entry name" value="Picornavirus_capsid"/>
</dbReference>
<protein>
    <submittedName>
        <fullName evidence="8">Structural polyprotein</fullName>
    </submittedName>
</protein>
<feature type="domain" description="Picornavirus capsid" evidence="5">
    <location>
        <begin position="90"/>
        <end position="210"/>
    </location>
</feature>
<dbReference type="EMBL" id="MH171300">
    <property type="protein sequence ID" value="AYD68780.1"/>
    <property type="molecule type" value="Genomic_RNA"/>
</dbReference>
<evidence type="ECO:0000256" key="4">
    <source>
        <dbReference type="SAM" id="MobiDB-lite"/>
    </source>
</evidence>
<evidence type="ECO:0000256" key="2">
    <source>
        <dbReference type="ARBA" id="ARBA00022561"/>
    </source>
</evidence>
<evidence type="ECO:0000259" key="5">
    <source>
        <dbReference type="Pfam" id="PF00073"/>
    </source>
</evidence>
<evidence type="ECO:0000256" key="3">
    <source>
        <dbReference type="ARBA" id="ARBA00022844"/>
    </source>
</evidence>
<feature type="domain" description="Dicistrovirus capsid-polyprotein C-terminal" evidence="6">
    <location>
        <begin position="629"/>
        <end position="859"/>
    </location>
</feature>
<dbReference type="InterPro" id="IPR033703">
    <property type="entry name" value="Rhv-like"/>
</dbReference>
<evidence type="ECO:0000259" key="6">
    <source>
        <dbReference type="Pfam" id="PF08762"/>
    </source>
</evidence>
<dbReference type="GeneID" id="40527394"/>
<dbReference type="GO" id="GO:0019028">
    <property type="term" value="C:viral capsid"/>
    <property type="evidence" value="ECO:0007669"/>
    <property type="project" value="UniProtKB-KW"/>
</dbReference>
<dbReference type="Pfam" id="PF08762">
    <property type="entry name" value="CRPV_capsid"/>
    <property type="match status" value="1"/>
</dbReference>
<feature type="domain" description="Capsid protein VP4 dicistrovirus" evidence="7">
    <location>
        <begin position="273"/>
        <end position="322"/>
    </location>
</feature>
<reference evidence="8" key="1">
    <citation type="submission" date="2018-04" db="EMBL/GenBank/DDBJ databases">
        <title>Metagenomic analysis reveals unprecedented diversity in marine RNA virus assemblages from polar to tropical seas.</title>
        <authorList>
            <person name="Vlok M."/>
            <person name="Short S.M."/>
            <person name="Suttle C.A."/>
        </authorList>
    </citation>
    <scope>NUCLEOTIDE SEQUENCE [LARGE SCALE GENOMIC DNA]</scope>
</reference>
<proteinExistence type="predicted"/>
<comment type="subcellular location">
    <subcellularLocation>
        <location evidence="1">Virion</location>
    </subcellularLocation>
</comment>
<evidence type="ECO:0000313" key="8">
    <source>
        <dbReference type="EMBL" id="AYD68780.1"/>
    </source>
</evidence>
<keyword evidence="2" id="KW-0167">Capsid protein</keyword>
<dbReference type="RefSeq" id="YP_009667032.1">
    <property type="nucleotide sequence ID" value="NC_043682.1"/>
</dbReference>
<dbReference type="InterPro" id="IPR014872">
    <property type="entry name" value="Dicistrovirus_capsid-polyPr_C"/>
</dbReference>
<feature type="compositionally biased region" description="Polar residues" evidence="4">
    <location>
        <begin position="593"/>
        <end position="619"/>
    </location>
</feature>
<dbReference type="CDD" id="cd00205">
    <property type="entry name" value="rhv_like"/>
    <property type="match status" value="2"/>
</dbReference>
<evidence type="ECO:0000256" key="1">
    <source>
        <dbReference type="ARBA" id="ARBA00004328"/>
    </source>
</evidence>
<sequence>MVGIANKTTNVSVCTCEKTQTLKPQSGMETYADGTTNDNSVMKISGAGKYENVCFSDQVDPYAYNVESIMDPTRKLQDTGDATLQNFFSRPIKIEQVEWATSSQLIFDVNPWEAYFGNTRVANRLSNFNLLRAKLHVKIVINGNGFQYGRAIASYLPFSIYDTLSTNAGLIRQDLVQASQQPHLFLDPTTSQGGEMTLPFYNYWNYSSIPDTQWNELGILQFRSINDLKHSNGASDVVTVSVFAWAEDVEMSVLTSVDQDDLVPQSGKEIDEANAKGVVSGPATAVAKVASALTSVPVIGPFAQATDMMATTTASVAKLFGYCRPPVTKNPEPFKPYSASALALTNTGDGPAKMTVDDKQELTIDPRIAGLNGLDSMNIKEIAKRESYLTTFSWNIGTAPETLLWNARIDPCTWAQTPGGPPTSYHFPACAMAAMPFKYWTGSMRFRFQIVCSAFHKGRVKIVYDPNHFASNEYNTNYLNVIDIADQTDFTVEIANGQARTLLDRALPGTTPITSMYSTTPYTSNEQFGNGVIGMYVVNELTTPNSTIDNNIEVNVFVSMGDDFEVFVPDDYFQYFTFKSLDAQSGMEMQGGTIVSESQNTEEPSAPQQSNATTLGPTISDNSDINKVFTGECVVSFRTLLKRYNLWSSLPLTGVSSQSVHGRFSMFPYLRGAVSGAVDSTSGGVSYNYCNTVLLHWVTLAHSGWRGSIRYKWLPRGPISRDWRPSMHIQRHPVGETEYAFTVSQPEEYATRKSAGQGVMPTLNALGSPSVNKPFTGTRGQVYQCGYLNPVIEFECPYYSPLRFTPGKEEDHTGLNFFNEGYDYTLQSVGGKQTTWDIHVSAGEDYSVYFFTGLPRMYFEPTIPS</sequence>
<dbReference type="Pfam" id="PF11492">
    <property type="entry name" value="Dicistro_VP4"/>
    <property type="match status" value="1"/>
</dbReference>
<accession>A0A386JCA4</accession>
<dbReference type="InterPro" id="IPR029053">
    <property type="entry name" value="Viral_coat"/>
</dbReference>
<dbReference type="SUPFAM" id="SSF88633">
    <property type="entry name" value="Positive stranded ssRNA viruses"/>
    <property type="match status" value="3"/>
</dbReference>
<keyword evidence="3" id="KW-0946">Virion</keyword>
<dbReference type="Pfam" id="PF00073">
    <property type="entry name" value="Rhv"/>
    <property type="match status" value="1"/>
</dbReference>
<dbReference type="InterPro" id="IPR024343">
    <property type="entry name" value="VP4_dicistrovir"/>
</dbReference>
<dbReference type="Gene3D" id="2.60.120.20">
    <property type="match status" value="3"/>
</dbReference>
<feature type="region of interest" description="Disordered" evidence="4">
    <location>
        <begin position="589"/>
        <end position="619"/>
    </location>
</feature>
<organism evidence="8">
    <name type="scientific">Marine RNA virus BC-4</name>
    <dbReference type="NCBI Taxonomy" id="2315763"/>
    <lineage>
        <taxon>Viruses</taxon>
        <taxon>Riboviria</taxon>
        <taxon>Orthornavirae</taxon>
        <taxon>Pisuviricota</taxon>
        <taxon>Pisoniviricetes</taxon>
        <taxon>Picornavirales</taxon>
        <taxon>Marnaviridae</taxon>
        <taxon>Salisharnavirus</taxon>
        <taxon>Salisharnavirus britensis</taxon>
        <taxon>Britarnavirus 4</taxon>
    </lineage>
</organism>
<dbReference type="KEGG" id="vg:40527394"/>
<dbReference type="GO" id="GO:0005198">
    <property type="term" value="F:structural molecule activity"/>
    <property type="evidence" value="ECO:0007669"/>
    <property type="project" value="InterPro"/>
</dbReference>
<evidence type="ECO:0000259" key="7">
    <source>
        <dbReference type="Pfam" id="PF11492"/>
    </source>
</evidence>
<name>A0A386JCA4_9VIRU</name>